<reference evidence="2 3" key="1">
    <citation type="submission" date="2016-10" db="EMBL/GenBank/DDBJ databases">
        <authorList>
            <person name="de Groot N.N."/>
        </authorList>
    </citation>
    <scope>NUCLEOTIDE SEQUENCE [LARGE SCALE GENOMIC DNA]</scope>
    <source>
        <strain evidence="2 3">DSM 27630</strain>
    </source>
</reference>
<evidence type="ECO:0000313" key="2">
    <source>
        <dbReference type="EMBL" id="SFH52252.1"/>
    </source>
</evidence>
<gene>
    <name evidence="2" type="ORF">SAMN04489868_101128</name>
</gene>
<dbReference type="CDD" id="cd00371">
    <property type="entry name" value="HMA"/>
    <property type="match status" value="1"/>
</dbReference>
<protein>
    <submittedName>
        <fullName evidence="2">Copper chaperone CopZ</fullName>
    </submittedName>
</protein>
<dbReference type="Gene3D" id="3.30.70.100">
    <property type="match status" value="1"/>
</dbReference>
<dbReference type="Pfam" id="PF00403">
    <property type="entry name" value="HMA"/>
    <property type="match status" value="1"/>
</dbReference>
<dbReference type="PROSITE" id="PS50846">
    <property type="entry name" value="HMA_2"/>
    <property type="match status" value="1"/>
</dbReference>
<organism evidence="2 3">
    <name type="scientific">Pisciglobus halotolerans</name>
    <dbReference type="NCBI Taxonomy" id="745365"/>
    <lineage>
        <taxon>Bacteria</taxon>
        <taxon>Bacillati</taxon>
        <taxon>Bacillota</taxon>
        <taxon>Bacilli</taxon>
        <taxon>Lactobacillales</taxon>
        <taxon>Carnobacteriaceae</taxon>
    </lineage>
</organism>
<dbReference type="Proteomes" id="UP000198668">
    <property type="component" value="Unassembled WGS sequence"/>
</dbReference>
<dbReference type="AlphaFoldDB" id="A0A1I3AQI2"/>
<dbReference type="EMBL" id="FOQE01000001">
    <property type="protein sequence ID" value="SFH52252.1"/>
    <property type="molecule type" value="Genomic_DNA"/>
</dbReference>
<dbReference type="OrthoDB" id="9813965at2"/>
<feature type="domain" description="HMA" evidence="1">
    <location>
        <begin position="1"/>
        <end position="66"/>
    </location>
</feature>
<proteinExistence type="predicted"/>
<dbReference type="GO" id="GO:0046872">
    <property type="term" value="F:metal ion binding"/>
    <property type="evidence" value="ECO:0007669"/>
    <property type="project" value="InterPro"/>
</dbReference>
<dbReference type="SUPFAM" id="SSF55008">
    <property type="entry name" value="HMA, heavy metal-associated domain"/>
    <property type="match status" value="1"/>
</dbReference>
<evidence type="ECO:0000313" key="3">
    <source>
        <dbReference type="Proteomes" id="UP000198668"/>
    </source>
</evidence>
<name>A0A1I3AQI2_9LACT</name>
<dbReference type="InterPro" id="IPR036163">
    <property type="entry name" value="HMA_dom_sf"/>
</dbReference>
<dbReference type="RefSeq" id="WP_092090755.1">
    <property type="nucleotide sequence ID" value="NZ_FOQE01000001.1"/>
</dbReference>
<evidence type="ECO:0000259" key="1">
    <source>
        <dbReference type="PROSITE" id="PS50846"/>
    </source>
</evidence>
<sequence length="67" mass="7264">MKKEMKIAGMKCEGCANTVSKKFEAVSGVERAVIDLENQQAIVESEKDIPTSAFKEALADTPYEVVG</sequence>
<accession>A0A1I3AQI2</accession>
<keyword evidence="3" id="KW-1185">Reference proteome</keyword>
<dbReference type="InterPro" id="IPR006121">
    <property type="entry name" value="HMA_dom"/>
</dbReference>